<dbReference type="Pfam" id="PF00528">
    <property type="entry name" value="BPD_transp_1"/>
    <property type="match status" value="1"/>
</dbReference>
<feature type="transmembrane region" description="Helical" evidence="11">
    <location>
        <begin position="20"/>
        <end position="40"/>
    </location>
</feature>
<keyword evidence="5" id="KW-1003">Cell membrane</keyword>
<feature type="transmembrane region" description="Helical" evidence="11">
    <location>
        <begin position="201"/>
        <end position="223"/>
    </location>
</feature>
<evidence type="ECO:0000259" key="13">
    <source>
        <dbReference type="PROSITE" id="PS50928"/>
    </source>
</evidence>
<evidence type="ECO:0000256" key="9">
    <source>
        <dbReference type="ARBA" id="ARBA00022989"/>
    </source>
</evidence>
<comment type="caution">
    <text evidence="14">The sequence shown here is derived from an EMBL/GenBank/DDBJ whole genome shotgun (WGS) entry which is preliminary data.</text>
</comment>
<dbReference type="PANTHER" id="PTHR30183">
    <property type="entry name" value="MOLYBDENUM TRANSPORT SYSTEM PERMEASE PROTEIN MODB"/>
    <property type="match status" value="1"/>
</dbReference>
<evidence type="ECO:0000256" key="5">
    <source>
        <dbReference type="ARBA" id="ARBA00022475"/>
    </source>
</evidence>
<gene>
    <name evidence="14" type="ORF">L613_007900000050</name>
</gene>
<dbReference type="Gene3D" id="1.10.3720.10">
    <property type="entry name" value="MetI-like"/>
    <property type="match status" value="1"/>
</dbReference>
<evidence type="ECO:0000256" key="7">
    <source>
        <dbReference type="ARBA" id="ARBA00022519"/>
    </source>
</evidence>
<organism evidence="14 15">
    <name type="scientific">Pseudoxanthomonas taiwanensis J19</name>
    <dbReference type="NCBI Taxonomy" id="935569"/>
    <lineage>
        <taxon>Bacteria</taxon>
        <taxon>Pseudomonadati</taxon>
        <taxon>Pseudomonadota</taxon>
        <taxon>Gammaproteobacteria</taxon>
        <taxon>Lysobacterales</taxon>
        <taxon>Lysobacteraceae</taxon>
        <taxon>Pseudoxanthomonas</taxon>
    </lineage>
</organism>
<dbReference type="RefSeq" id="WP_028915906.1">
    <property type="nucleotide sequence ID" value="NZ_VLJS01000112.1"/>
</dbReference>
<dbReference type="CDD" id="cd06261">
    <property type="entry name" value="TM_PBP2"/>
    <property type="match status" value="1"/>
</dbReference>
<keyword evidence="9 11" id="KW-1133">Transmembrane helix</keyword>
<reference evidence="14 15" key="1">
    <citation type="submission" date="2019-07" db="EMBL/GenBank/DDBJ databases">
        <title>Genome sequencing of lignin-degrading bacterial isolates.</title>
        <authorList>
            <person name="Gladden J."/>
        </authorList>
    </citation>
    <scope>NUCLEOTIDE SEQUENCE [LARGE SCALE GENOMIC DNA]</scope>
    <source>
        <strain evidence="14 15">J19</strain>
    </source>
</reference>
<feature type="transmembrane region" description="Helical" evidence="11">
    <location>
        <begin position="135"/>
        <end position="160"/>
    </location>
</feature>
<proteinExistence type="inferred from homology"/>
<dbReference type="SUPFAM" id="SSF161098">
    <property type="entry name" value="MetI-like"/>
    <property type="match status" value="1"/>
</dbReference>
<sequence>MALPGFTQDEITAIALSLKVAAVAALASLPFGVAVAWLLARRRFPGKSLLDALVHLPLVLPPVVMGYALLVLFGQQGPAGHWLEDTFGISLAFRWTGAALACAVMGFPLMVRAIRLSIENVDRRLEQAAATLGAAPWRVFLTVTLPLAWPGLVAGAALGFAKALGEFGATITFVSAIPGETRTLSSAIYGLMQVPGGESGIWRLAAVALVISLGALLFSEWLVRRQRGGEEE</sequence>
<evidence type="ECO:0000256" key="8">
    <source>
        <dbReference type="ARBA" id="ARBA00022692"/>
    </source>
</evidence>
<dbReference type="InterPro" id="IPR035906">
    <property type="entry name" value="MetI-like_sf"/>
</dbReference>
<dbReference type="OrthoDB" id="9790211at2"/>
<evidence type="ECO:0000256" key="12">
    <source>
        <dbReference type="RuleBase" id="RU365097"/>
    </source>
</evidence>
<keyword evidence="4 11" id="KW-0813">Transport</keyword>
<dbReference type="InterPro" id="IPR000515">
    <property type="entry name" value="MetI-like"/>
</dbReference>
<keyword evidence="15" id="KW-1185">Reference proteome</keyword>
<dbReference type="Proteomes" id="UP000321583">
    <property type="component" value="Unassembled WGS sequence"/>
</dbReference>
<dbReference type="GO" id="GO:0015098">
    <property type="term" value="F:molybdate ion transmembrane transporter activity"/>
    <property type="evidence" value="ECO:0007669"/>
    <property type="project" value="UniProtKB-UniRule"/>
</dbReference>
<evidence type="ECO:0000256" key="3">
    <source>
        <dbReference type="ARBA" id="ARBA00007069"/>
    </source>
</evidence>
<feature type="transmembrane region" description="Helical" evidence="11">
    <location>
        <begin position="52"/>
        <end position="73"/>
    </location>
</feature>
<dbReference type="EMBL" id="VLJS01000112">
    <property type="protein sequence ID" value="TWH03639.1"/>
    <property type="molecule type" value="Genomic_DNA"/>
</dbReference>
<feature type="domain" description="ABC transmembrane type-1" evidence="13">
    <location>
        <begin position="14"/>
        <end position="222"/>
    </location>
</feature>
<comment type="similarity">
    <text evidence="3 12">Belongs to the binding-protein-dependent transport system permease family. CysTW subfamily.</text>
</comment>
<dbReference type="PROSITE" id="PS50928">
    <property type="entry name" value="ABC_TM1"/>
    <property type="match status" value="1"/>
</dbReference>
<keyword evidence="8 11" id="KW-0812">Transmembrane</keyword>
<dbReference type="GO" id="GO:0005886">
    <property type="term" value="C:plasma membrane"/>
    <property type="evidence" value="ECO:0007669"/>
    <property type="project" value="UniProtKB-SubCell"/>
</dbReference>
<evidence type="ECO:0000256" key="4">
    <source>
        <dbReference type="ARBA" id="ARBA00022448"/>
    </source>
</evidence>
<accession>A0A562D1K9</accession>
<name>A0A562D1K9_9GAMM</name>
<keyword evidence="6 12" id="KW-0500">Molybdenum</keyword>
<protein>
    <recommendedName>
        <fullName evidence="12">Molybdenum transport system permease</fullName>
    </recommendedName>
</protein>
<evidence type="ECO:0000256" key="6">
    <source>
        <dbReference type="ARBA" id="ARBA00022505"/>
    </source>
</evidence>
<dbReference type="AlphaFoldDB" id="A0A562D1K9"/>
<feature type="transmembrane region" description="Helical" evidence="11">
    <location>
        <begin position="93"/>
        <end position="114"/>
    </location>
</feature>
<evidence type="ECO:0000313" key="14">
    <source>
        <dbReference type="EMBL" id="TWH03639.1"/>
    </source>
</evidence>
<comment type="function">
    <text evidence="1 12">Part of the binding-protein-dependent transport system for molybdenum; probably responsible for the translocation of the substrate across the membrane.</text>
</comment>
<evidence type="ECO:0000256" key="2">
    <source>
        <dbReference type="ARBA" id="ARBA00004429"/>
    </source>
</evidence>
<dbReference type="NCBIfam" id="NF006939">
    <property type="entry name" value="PRK09421.1"/>
    <property type="match status" value="1"/>
</dbReference>
<keyword evidence="10 11" id="KW-0472">Membrane</keyword>
<dbReference type="PANTHER" id="PTHR30183:SF3">
    <property type="entry name" value="MOLYBDENUM TRANSPORT SYSTEM PERMEASE PROTEIN MODB"/>
    <property type="match status" value="1"/>
</dbReference>
<comment type="subcellular location">
    <subcellularLocation>
        <location evidence="2 12">Cell inner membrane</location>
        <topology evidence="2 12">Multi-pass membrane protein</topology>
    </subcellularLocation>
    <subcellularLocation>
        <location evidence="11">Cell membrane</location>
        <topology evidence="11">Multi-pass membrane protein</topology>
    </subcellularLocation>
</comment>
<evidence type="ECO:0000256" key="10">
    <source>
        <dbReference type="ARBA" id="ARBA00023136"/>
    </source>
</evidence>
<dbReference type="NCBIfam" id="TIGR02141">
    <property type="entry name" value="modB_ABC"/>
    <property type="match status" value="1"/>
</dbReference>
<keyword evidence="7 12" id="KW-0997">Cell inner membrane</keyword>
<dbReference type="FunFam" id="1.10.3720.10:FF:000018">
    <property type="entry name" value="Molybdenum transport system permease"/>
    <property type="match status" value="1"/>
</dbReference>
<evidence type="ECO:0000256" key="11">
    <source>
        <dbReference type="RuleBase" id="RU363032"/>
    </source>
</evidence>
<evidence type="ECO:0000313" key="15">
    <source>
        <dbReference type="Proteomes" id="UP000321583"/>
    </source>
</evidence>
<evidence type="ECO:0000256" key="1">
    <source>
        <dbReference type="ARBA" id="ARBA00002949"/>
    </source>
</evidence>
<dbReference type="InterPro" id="IPR011867">
    <property type="entry name" value="ModB_ABC"/>
</dbReference>